<sequence>MIALNILISFIVIVALQVIGMVIFNWITPFNDMEELRKGNKAVGLVLGGKFFGTAIILGVAAYTNSSILHMAMWFAIGYVCLLLTYFVFDLLTPGIKLSEQLKEGNVAVGIMLCAIYVGVAFSMSSLII</sequence>
<gene>
    <name evidence="8" type="ORF">M5X16_07875</name>
    <name evidence="9" type="ORF">PC41400_07115</name>
</gene>
<organism evidence="9 10">
    <name type="scientific">Paenibacillus chitinolyticus</name>
    <dbReference type="NCBI Taxonomy" id="79263"/>
    <lineage>
        <taxon>Bacteria</taxon>
        <taxon>Bacillati</taxon>
        <taxon>Bacillota</taxon>
        <taxon>Bacilli</taxon>
        <taxon>Bacillales</taxon>
        <taxon>Paenibacillaceae</taxon>
        <taxon>Paenibacillus</taxon>
    </lineage>
</organism>
<dbReference type="Proteomes" id="UP001527202">
    <property type="component" value="Unassembled WGS sequence"/>
</dbReference>
<evidence type="ECO:0000256" key="2">
    <source>
        <dbReference type="ARBA" id="ARBA00005779"/>
    </source>
</evidence>
<evidence type="ECO:0000256" key="5">
    <source>
        <dbReference type="ARBA" id="ARBA00022989"/>
    </source>
</evidence>
<evidence type="ECO:0000256" key="1">
    <source>
        <dbReference type="ARBA" id="ARBA00004651"/>
    </source>
</evidence>
<evidence type="ECO:0000313" key="10">
    <source>
        <dbReference type="Proteomes" id="UP000288943"/>
    </source>
</evidence>
<comment type="similarity">
    <text evidence="2">Belongs to the UPF0719 family.</text>
</comment>
<name>A0A410WSX7_9BACL</name>
<dbReference type="Proteomes" id="UP000288943">
    <property type="component" value="Chromosome"/>
</dbReference>
<keyword evidence="5 7" id="KW-1133">Transmembrane helix</keyword>
<evidence type="ECO:0000313" key="9">
    <source>
        <dbReference type="EMBL" id="QAV17444.1"/>
    </source>
</evidence>
<dbReference type="GO" id="GO:0005886">
    <property type="term" value="C:plasma membrane"/>
    <property type="evidence" value="ECO:0007669"/>
    <property type="project" value="UniProtKB-SubCell"/>
</dbReference>
<reference evidence="9 10" key="1">
    <citation type="submission" date="2018-01" db="EMBL/GenBank/DDBJ databases">
        <title>The whole genome sequencing and assembly of Paenibacillus chitinolyticus KCCM 41400 strain.</title>
        <authorList>
            <person name="Kim J.-Y."/>
            <person name="Park M.-K."/>
            <person name="Lee Y.-J."/>
            <person name="Yi H."/>
            <person name="Bahn Y.-S."/>
            <person name="Kim J.F."/>
            <person name="Lee D.-W."/>
        </authorList>
    </citation>
    <scope>NUCLEOTIDE SEQUENCE [LARGE SCALE GENOMIC DNA]</scope>
    <source>
        <strain evidence="9 10">KCCM 41400</strain>
    </source>
</reference>
<evidence type="ECO:0000256" key="7">
    <source>
        <dbReference type="SAM" id="Phobius"/>
    </source>
</evidence>
<dbReference type="AlphaFoldDB" id="A0A410WSX7"/>
<keyword evidence="11" id="KW-1185">Reference proteome</keyword>
<feature type="transmembrane region" description="Helical" evidence="7">
    <location>
        <begin position="6"/>
        <end position="30"/>
    </location>
</feature>
<accession>A0A410WSX7</accession>
<dbReference type="InterPro" id="IPR007140">
    <property type="entry name" value="DUF350"/>
</dbReference>
<comment type="subcellular location">
    <subcellularLocation>
        <location evidence="1">Cell membrane</location>
        <topology evidence="1">Multi-pass membrane protein</topology>
    </subcellularLocation>
</comment>
<dbReference type="GeneID" id="95374588"/>
<dbReference type="KEGG" id="pchi:PC41400_07115"/>
<evidence type="ECO:0000256" key="6">
    <source>
        <dbReference type="ARBA" id="ARBA00023136"/>
    </source>
</evidence>
<keyword evidence="4 7" id="KW-0812">Transmembrane</keyword>
<evidence type="ECO:0000313" key="11">
    <source>
        <dbReference type="Proteomes" id="UP001527202"/>
    </source>
</evidence>
<proteinExistence type="inferred from homology"/>
<dbReference type="EMBL" id="CP026520">
    <property type="protein sequence ID" value="QAV17444.1"/>
    <property type="molecule type" value="Genomic_DNA"/>
</dbReference>
<reference evidence="8 11" key="2">
    <citation type="submission" date="2022-05" db="EMBL/GenBank/DDBJ databases">
        <title>Genome Sequencing of Bee-Associated Microbes.</title>
        <authorList>
            <person name="Dunlap C."/>
        </authorList>
    </citation>
    <scope>NUCLEOTIDE SEQUENCE [LARGE SCALE GENOMIC DNA]</scope>
    <source>
        <strain evidence="8 11">NRRL B-23120</strain>
    </source>
</reference>
<dbReference type="EMBL" id="JAMDMJ010000008">
    <property type="protein sequence ID" value="MCY9595687.1"/>
    <property type="molecule type" value="Genomic_DNA"/>
</dbReference>
<keyword evidence="3" id="KW-1003">Cell membrane</keyword>
<feature type="transmembrane region" description="Helical" evidence="7">
    <location>
        <begin position="105"/>
        <end position="128"/>
    </location>
</feature>
<evidence type="ECO:0000256" key="3">
    <source>
        <dbReference type="ARBA" id="ARBA00022475"/>
    </source>
</evidence>
<dbReference type="RefSeq" id="WP_042229378.1">
    <property type="nucleotide sequence ID" value="NZ_CP026520.1"/>
</dbReference>
<dbReference type="OrthoDB" id="2678278at2"/>
<feature type="transmembrane region" description="Helical" evidence="7">
    <location>
        <begin position="68"/>
        <end position="93"/>
    </location>
</feature>
<keyword evidence="6 7" id="KW-0472">Membrane</keyword>
<feature type="transmembrane region" description="Helical" evidence="7">
    <location>
        <begin position="42"/>
        <end position="62"/>
    </location>
</feature>
<protein>
    <submittedName>
        <fullName evidence="9">DUF350 domain-containing protein</fullName>
    </submittedName>
</protein>
<evidence type="ECO:0000256" key="4">
    <source>
        <dbReference type="ARBA" id="ARBA00022692"/>
    </source>
</evidence>
<evidence type="ECO:0000313" key="8">
    <source>
        <dbReference type="EMBL" id="MCY9595687.1"/>
    </source>
</evidence>
<dbReference type="Pfam" id="PF03994">
    <property type="entry name" value="DUF350"/>
    <property type="match status" value="1"/>
</dbReference>
<dbReference type="PANTHER" id="PTHR40043">
    <property type="entry name" value="UPF0719 INNER MEMBRANE PROTEIN YJFL"/>
    <property type="match status" value="1"/>
</dbReference>
<dbReference type="PANTHER" id="PTHR40043:SF1">
    <property type="entry name" value="UPF0719 INNER MEMBRANE PROTEIN YJFL"/>
    <property type="match status" value="1"/>
</dbReference>